<comment type="caution">
    <text evidence="2">The sequence shown here is derived from an EMBL/GenBank/DDBJ whole genome shotgun (WGS) entry which is preliminary data.</text>
</comment>
<dbReference type="Gene3D" id="2.60.40.10">
    <property type="entry name" value="Immunoglobulins"/>
    <property type="match status" value="2"/>
</dbReference>
<sequence length="323" mass="36230">TKSVLKVSGTCKGPKVSLQTSLLNFGLVNLGEKILRTLEITNSSDVPAPFQFDIDSSKSIFSFDRLSGTLSPGETRSVKITFSPIHPIPHNRRVACLLHHQDPLFVDLIGTCHSDTEKPAIVLPKHLSLYRTNMTRGLTIYPPDILDAMIEENKLSTDSEGALVLHEQTEGTPEIHPFPDAVTEYFNDDFNREDSILLSHITASTRNFDFGRCVGRTEETPPEPLPLSLTNHTTGKVTVMWTCKPHSPFRVTPEVTDIPPLKSTAFRVVFQPSQINTLYEAELEGFIFYKVLRNYRNVKDATVCPPWCITLRVRGHTFELGQE</sequence>
<dbReference type="Proteomes" id="UP001162483">
    <property type="component" value="Unassembled WGS sequence"/>
</dbReference>
<feature type="non-terminal residue" evidence="2">
    <location>
        <position position="1"/>
    </location>
</feature>
<feature type="domain" description="CFAP65 fourth Ig-like" evidence="1">
    <location>
        <begin position="23"/>
        <end position="116"/>
    </location>
</feature>
<dbReference type="InterPro" id="IPR013783">
    <property type="entry name" value="Ig-like_fold"/>
</dbReference>
<protein>
    <recommendedName>
        <fullName evidence="1">CFAP65 fourth Ig-like domain-containing protein</fullName>
    </recommendedName>
</protein>
<gene>
    <name evidence="2" type="ORF">SPARVUS_LOCUS4125810</name>
</gene>
<accession>A0ABN9C1W5</accession>
<reference evidence="2" key="1">
    <citation type="submission" date="2023-05" db="EMBL/GenBank/DDBJ databases">
        <authorList>
            <person name="Stuckert A."/>
        </authorList>
    </citation>
    <scope>NUCLEOTIDE SEQUENCE</scope>
</reference>
<dbReference type="InterPro" id="IPR052614">
    <property type="entry name" value="CFAP65"/>
</dbReference>
<dbReference type="InterPro" id="IPR058536">
    <property type="entry name" value="Ig_CFAP65_4th"/>
</dbReference>
<evidence type="ECO:0000313" key="2">
    <source>
        <dbReference type="EMBL" id="CAI9554004.1"/>
    </source>
</evidence>
<organism evidence="2 3">
    <name type="scientific">Staurois parvus</name>
    <dbReference type="NCBI Taxonomy" id="386267"/>
    <lineage>
        <taxon>Eukaryota</taxon>
        <taxon>Metazoa</taxon>
        <taxon>Chordata</taxon>
        <taxon>Craniata</taxon>
        <taxon>Vertebrata</taxon>
        <taxon>Euteleostomi</taxon>
        <taxon>Amphibia</taxon>
        <taxon>Batrachia</taxon>
        <taxon>Anura</taxon>
        <taxon>Neobatrachia</taxon>
        <taxon>Ranoidea</taxon>
        <taxon>Ranidae</taxon>
        <taxon>Staurois</taxon>
    </lineage>
</organism>
<dbReference type="PANTHER" id="PTHR46127:SF1">
    <property type="entry name" value="CILIA- AND FLAGELLA-ASSOCIATED PROTEIN 65"/>
    <property type="match status" value="1"/>
</dbReference>
<evidence type="ECO:0000259" key="1">
    <source>
        <dbReference type="Pfam" id="PF24507"/>
    </source>
</evidence>
<proteinExistence type="predicted"/>
<dbReference type="Pfam" id="PF24507">
    <property type="entry name" value="Ig_CFAP65_4th"/>
    <property type="match status" value="1"/>
</dbReference>
<feature type="non-terminal residue" evidence="2">
    <location>
        <position position="323"/>
    </location>
</feature>
<dbReference type="EMBL" id="CATNWA010007416">
    <property type="protein sequence ID" value="CAI9554004.1"/>
    <property type="molecule type" value="Genomic_DNA"/>
</dbReference>
<evidence type="ECO:0000313" key="3">
    <source>
        <dbReference type="Proteomes" id="UP001162483"/>
    </source>
</evidence>
<keyword evidence="3" id="KW-1185">Reference proteome</keyword>
<name>A0ABN9C1W5_9NEOB</name>
<dbReference type="PANTHER" id="PTHR46127">
    <property type="entry name" value="CILIA- AND FLAGELLA-ASSOCIATED PROTEIN 65"/>
    <property type="match status" value="1"/>
</dbReference>